<reference evidence="1" key="1">
    <citation type="journal article" date="2020" name="Stud. Mycol.">
        <title>101 Dothideomycetes genomes: a test case for predicting lifestyles and emergence of pathogens.</title>
        <authorList>
            <person name="Haridas S."/>
            <person name="Albert R."/>
            <person name="Binder M."/>
            <person name="Bloem J."/>
            <person name="Labutti K."/>
            <person name="Salamov A."/>
            <person name="Andreopoulos B."/>
            <person name="Baker S."/>
            <person name="Barry K."/>
            <person name="Bills G."/>
            <person name="Bluhm B."/>
            <person name="Cannon C."/>
            <person name="Castanera R."/>
            <person name="Culley D."/>
            <person name="Daum C."/>
            <person name="Ezra D."/>
            <person name="Gonzalez J."/>
            <person name="Henrissat B."/>
            <person name="Kuo A."/>
            <person name="Liang C."/>
            <person name="Lipzen A."/>
            <person name="Lutzoni F."/>
            <person name="Magnuson J."/>
            <person name="Mondo S."/>
            <person name="Nolan M."/>
            <person name="Ohm R."/>
            <person name="Pangilinan J."/>
            <person name="Park H.-J."/>
            <person name="Ramirez L."/>
            <person name="Alfaro M."/>
            <person name="Sun H."/>
            <person name="Tritt A."/>
            <person name="Yoshinaga Y."/>
            <person name="Zwiers L.-H."/>
            <person name="Turgeon B."/>
            <person name="Goodwin S."/>
            <person name="Spatafora J."/>
            <person name="Crous P."/>
            <person name="Grigoriev I."/>
        </authorList>
    </citation>
    <scope>NUCLEOTIDE SEQUENCE</scope>
    <source>
        <strain evidence="1">CBS 675.92</strain>
    </source>
</reference>
<name>A0A6A5UED1_9PLEO</name>
<gene>
    <name evidence="1" type="ORF">CC80DRAFT_530403</name>
</gene>
<proteinExistence type="predicted"/>
<protein>
    <submittedName>
        <fullName evidence="1">Uncharacterized protein</fullName>
    </submittedName>
</protein>
<organism evidence="1 2">
    <name type="scientific">Byssothecium circinans</name>
    <dbReference type="NCBI Taxonomy" id="147558"/>
    <lineage>
        <taxon>Eukaryota</taxon>
        <taxon>Fungi</taxon>
        <taxon>Dikarya</taxon>
        <taxon>Ascomycota</taxon>
        <taxon>Pezizomycotina</taxon>
        <taxon>Dothideomycetes</taxon>
        <taxon>Pleosporomycetidae</taxon>
        <taxon>Pleosporales</taxon>
        <taxon>Massarineae</taxon>
        <taxon>Massarinaceae</taxon>
        <taxon>Byssothecium</taxon>
    </lineage>
</organism>
<dbReference type="Proteomes" id="UP000800035">
    <property type="component" value="Unassembled WGS sequence"/>
</dbReference>
<dbReference type="AlphaFoldDB" id="A0A6A5UED1"/>
<evidence type="ECO:0000313" key="1">
    <source>
        <dbReference type="EMBL" id="KAF1963573.1"/>
    </source>
</evidence>
<dbReference type="OrthoDB" id="3800024at2759"/>
<sequence length="642" mass="74517">MAKGKLSQLLEKLDNDCIEVLLEHIYLTDRKTLVQLSRSSRALYKLATPWLYRNMNFNLSNQAHLRLLHRLLKEGSSLPSFIRILRIYTNTDTGDLTETLEERLASVMALIKRLKSLTRITWIGHISFPDEVLDIIRKFPKAAFEIPGVETWWTVKWPNCRGSNWNFLRHPAASQLTIFHFCPSMKSQLYPRFKRDLVQMLSRNTALKDFAISPTFVSYLDFPVMTSTFAKSNLPQLMSFTLQTMNNVFTPEELTIWGEKGGWDELKTLRVSTIHILAFIGRTPKLEKMGLQIEPEWHMHELEDHFASLPSLPSMPEMHYLEVFDSWRVCHSADYPHGYSILSPSLIRMMPGLETLRARSLYGNAGNVPSLTAAELSELRESCKNVDQLMIDICVTDGAWPFDVLDEIAHFEKLDNLFLLFHTASADDTRAFLTKRNTAIAFKYIMTVRRSAKLPIERGWSAEIRPQRFAGELENSWFVPSYTIVWTPLGFAWSSTSNLFNDKGKQDEEEKKARKAAKRAKLPKWSTMTDAEVERMRENLQNGTVNSFFAQFTQHKLYREEKRLLSLYLKEEAKRKRKNELVQKFGENATLLDVWREDNREEGHAAFGAERYEEKVEEVTEELCEETMEALGQVRTLVHKRR</sequence>
<keyword evidence="2" id="KW-1185">Reference proteome</keyword>
<accession>A0A6A5UED1</accession>
<dbReference type="EMBL" id="ML976977">
    <property type="protein sequence ID" value="KAF1963573.1"/>
    <property type="molecule type" value="Genomic_DNA"/>
</dbReference>
<evidence type="ECO:0000313" key="2">
    <source>
        <dbReference type="Proteomes" id="UP000800035"/>
    </source>
</evidence>